<dbReference type="UniPathway" id="UPA00148"/>
<protein>
    <submittedName>
        <fullName evidence="4">Precorrin-6x reductase</fullName>
    </submittedName>
</protein>
<dbReference type="NCBIfam" id="TIGR00715">
    <property type="entry name" value="precor6x_red"/>
    <property type="match status" value="1"/>
</dbReference>
<evidence type="ECO:0000256" key="2">
    <source>
        <dbReference type="ARBA" id="ARBA00022573"/>
    </source>
</evidence>
<organism evidence="4 5">
    <name type="scientific">Oleispira antarctica</name>
    <dbReference type="NCBI Taxonomy" id="188908"/>
    <lineage>
        <taxon>Bacteria</taxon>
        <taxon>Pseudomonadati</taxon>
        <taxon>Pseudomonadota</taxon>
        <taxon>Gammaproteobacteria</taxon>
        <taxon>Oceanospirillales</taxon>
        <taxon>Oceanospirillaceae</taxon>
        <taxon>Oleispira</taxon>
    </lineage>
</organism>
<accession>A0A1Y5HST4</accession>
<name>A0A1Y5HST4_OLEAN</name>
<reference evidence="5" key="1">
    <citation type="journal article" date="2017" name="Proc. Natl. Acad. Sci. U.S.A.">
        <title>Simulation of Deepwater Horizon oil plume reveals substrate specialization within a complex community of hydrocarbon degraders.</title>
        <authorList>
            <person name="Hu P."/>
            <person name="Dubinsky E.A."/>
            <person name="Probst A.J."/>
            <person name="Wang J."/>
            <person name="Sieber C.M.K."/>
            <person name="Tom L.M."/>
            <person name="Gardinali P."/>
            <person name="Banfield J.F."/>
            <person name="Atlas R.M."/>
            <person name="Andersen G.L."/>
        </authorList>
    </citation>
    <scope>NUCLEOTIDE SEQUENCE [LARGE SCALE GENOMIC DNA]</scope>
</reference>
<comment type="pathway">
    <text evidence="1">Cofactor biosynthesis; adenosylcobalamin biosynthesis.</text>
</comment>
<dbReference type="Proteomes" id="UP000227088">
    <property type="component" value="Unassembled WGS sequence"/>
</dbReference>
<feature type="non-terminal residue" evidence="4">
    <location>
        <position position="246"/>
    </location>
</feature>
<comment type="caution">
    <text evidence="4">The sequence shown here is derived from an EMBL/GenBank/DDBJ whole genome shotgun (WGS) entry which is preliminary data.</text>
</comment>
<keyword evidence="3" id="KW-0560">Oxidoreductase</keyword>
<evidence type="ECO:0000256" key="1">
    <source>
        <dbReference type="ARBA" id="ARBA00004953"/>
    </source>
</evidence>
<sequence>MKLLILGGTREAKLLAKQLINLDIEIVYSIAGLVRLPELNCEIISGGFSKRGGLSEYLLAEKIDSLLDATHPFATKMTQQALRSTTDVNIPYYAFVRPQWQPQAGDNWLLAKDQEQLLNELALAVNTGSKNVFYTNGQIDRRLAVELDAIAELNETFGLARYIVRSAKETELPQYAHWLQAIGPFNLADEKSLIKEYEVDLIVCKNSGGEATKAKLEAARELGIRVLMLQRPKLANEATNSISRLF</sequence>
<dbReference type="PANTHER" id="PTHR36925:SF1">
    <property type="entry name" value="COBALT-PRECORRIN-6A REDUCTASE"/>
    <property type="match status" value="1"/>
</dbReference>
<dbReference type="PROSITE" id="PS51014">
    <property type="entry name" value="COBK_CBIJ"/>
    <property type="match status" value="1"/>
</dbReference>
<gene>
    <name evidence="4" type="ORF">A9R00_06350</name>
</gene>
<dbReference type="PANTHER" id="PTHR36925">
    <property type="entry name" value="COBALT-PRECORRIN-6A REDUCTASE"/>
    <property type="match status" value="1"/>
</dbReference>
<proteinExistence type="predicted"/>
<dbReference type="GO" id="GO:0016994">
    <property type="term" value="F:precorrin-6A reductase activity"/>
    <property type="evidence" value="ECO:0007669"/>
    <property type="project" value="InterPro"/>
</dbReference>
<evidence type="ECO:0000313" key="4">
    <source>
        <dbReference type="EMBL" id="OUS40376.1"/>
    </source>
</evidence>
<evidence type="ECO:0000256" key="3">
    <source>
        <dbReference type="ARBA" id="ARBA00023002"/>
    </source>
</evidence>
<dbReference type="InterPro" id="IPR003723">
    <property type="entry name" value="Precorrin-6x_reduct"/>
</dbReference>
<dbReference type="Pfam" id="PF02571">
    <property type="entry name" value="CbiJ"/>
    <property type="match status" value="1"/>
</dbReference>
<dbReference type="EMBL" id="MABE01000357">
    <property type="protein sequence ID" value="OUS40376.1"/>
    <property type="molecule type" value="Genomic_DNA"/>
</dbReference>
<evidence type="ECO:0000313" key="5">
    <source>
        <dbReference type="Proteomes" id="UP000227088"/>
    </source>
</evidence>
<dbReference type="AlphaFoldDB" id="A0A1Y5HST4"/>
<dbReference type="GO" id="GO:0009236">
    <property type="term" value="P:cobalamin biosynthetic process"/>
    <property type="evidence" value="ECO:0007669"/>
    <property type="project" value="UniProtKB-UniPathway"/>
</dbReference>
<keyword evidence="2" id="KW-0169">Cobalamin biosynthesis</keyword>